<evidence type="ECO:0000313" key="11">
    <source>
        <dbReference type="Proteomes" id="UP001228905"/>
    </source>
</evidence>
<feature type="modified residue" description="4-aspartylphosphate" evidence="6">
    <location>
        <position position="767"/>
    </location>
</feature>
<evidence type="ECO:0000256" key="3">
    <source>
        <dbReference type="ARBA" id="ARBA00022553"/>
    </source>
</evidence>
<organism evidence="10 11">
    <name type="scientific">Caulobacter ginsengisoli</name>
    <dbReference type="NCBI Taxonomy" id="400775"/>
    <lineage>
        <taxon>Bacteria</taxon>
        <taxon>Pseudomonadati</taxon>
        <taxon>Pseudomonadota</taxon>
        <taxon>Alphaproteobacteria</taxon>
        <taxon>Caulobacterales</taxon>
        <taxon>Caulobacteraceae</taxon>
        <taxon>Caulobacter</taxon>
    </lineage>
</organism>
<accession>A0ABU0IKW2</accession>
<dbReference type="Pfam" id="PF02518">
    <property type="entry name" value="HATPase_c"/>
    <property type="match status" value="1"/>
</dbReference>
<feature type="transmembrane region" description="Helical" evidence="7">
    <location>
        <begin position="12"/>
        <end position="35"/>
    </location>
</feature>
<evidence type="ECO:0000256" key="6">
    <source>
        <dbReference type="PROSITE-ProRule" id="PRU00169"/>
    </source>
</evidence>
<dbReference type="PANTHER" id="PTHR43047">
    <property type="entry name" value="TWO-COMPONENT HISTIDINE PROTEIN KINASE"/>
    <property type="match status" value="1"/>
</dbReference>
<dbReference type="PRINTS" id="PR00344">
    <property type="entry name" value="BCTRLSENSOR"/>
</dbReference>
<comment type="caution">
    <text evidence="10">The sequence shown here is derived from an EMBL/GenBank/DDBJ whole genome shotgun (WGS) entry which is preliminary data.</text>
</comment>
<dbReference type="RefSeq" id="WP_307345270.1">
    <property type="nucleotide sequence ID" value="NZ_JAUSVS010000001.1"/>
</dbReference>
<protein>
    <recommendedName>
        <fullName evidence="2">histidine kinase</fullName>
        <ecNumber evidence="2">2.7.13.3</ecNumber>
    </recommendedName>
</protein>
<dbReference type="SMART" id="SM00387">
    <property type="entry name" value="HATPase_c"/>
    <property type="match status" value="1"/>
</dbReference>
<keyword evidence="7" id="KW-0812">Transmembrane</keyword>
<sequence>MGGKTTSLSRKFLISVGAMSIVVTAVAFVAAFIAFEKELEKREIAYLQDYVTERANQEERRFTDLADAHQAAAAALKTRIARLSDAKAAQLFDRYYPLQADGTRRSRDSAFDGESADSGDYTYGTGAFISNGRDVSLDEKKLLVAAYETVPHFGEALVSRYDNFYFYTPGTRLVMFGPKRPDRLMFYRSKAPADLDVSKEEMVQITLPNLNPDRIIRCTNLQRLVQDKKGDRLGTACVTPVDLNGRHVGAFGSSIELTGYFLRAIRDTSRGATNLIITDKGELIAYPGFAVAGKASEDTVASYERDMGLKDLAGDIRVKSDPRGVVRSRDGRYIVAYGRLRGPGWYFLIRYPAQAMTLAAAGSAAWILVLGVIAALIQTALVMAMARKTIALPLRQLAAYAERERQAEDTGEGSESDALDRAELARIEARPDEIGVLARALQAGRERVATSLDDLEGRVKARTAELERANQEKSLFLANMSHELRTPLNGVVAVSETLAREQTTPRNRELAELIVSSGRLLEQVLTDILDFSKIEAGEMRLEIGEFDAAVLTGRIAELHAAAAEGKNLTLTWFVDEAAQGVWRGDSVRITQILSNLLSNAVKFTESGGAELRVSRTGEGLAFAVRDTGIGFDAETGERLFKRFEQADASITRRFGGTGLGLAICRLLAGLMGGEVEAVSTPGQGSVFTVSLPLQRLGDSRAAGERQPAGEGVDVGGALVLLAEDHPTNQRVVRLILEAAGVRLDIVENGRAALERLDITPYDLVLMDMQMPEMDGLTATRLLRGRETARGGRRTPVIMLTANALDEHVRASLEAGADSHLSKPVRADTLLAAVAAALDAGNEALAATA</sequence>
<dbReference type="Gene3D" id="3.30.565.10">
    <property type="entry name" value="Histidine kinase-like ATPase, C-terminal domain"/>
    <property type="match status" value="1"/>
</dbReference>
<dbReference type="CDD" id="cd00082">
    <property type="entry name" value="HisKA"/>
    <property type="match status" value="1"/>
</dbReference>
<evidence type="ECO:0000313" key="10">
    <source>
        <dbReference type="EMBL" id="MDQ0462651.1"/>
    </source>
</evidence>
<dbReference type="EC" id="2.7.13.3" evidence="2"/>
<evidence type="ECO:0000256" key="7">
    <source>
        <dbReference type="SAM" id="Phobius"/>
    </source>
</evidence>
<feature type="domain" description="Histidine kinase" evidence="8">
    <location>
        <begin position="479"/>
        <end position="695"/>
    </location>
</feature>
<dbReference type="InterPro" id="IPR005467">
    <property type="entry name" value="His_kinase_dom"/>
</dbReference>
<keyword evidence="3 6" id="KW-0597">Phosphoprotein</keyword>
<dbReference type="PROSITE" id="PS50110">
    <property type="entry name" value="RESPONSE_REGULATORY"/>
    <property type="match status" value="1"/>
</dbReference>
<dbReference type="Proteomes" id="UP001228905">
    <property type="component" value="Unassembled WGS sequence"/>
</dbReference>
<dbReference type="SUPFAM" id="SSF47384">
    <property type="entry name" value="Homodimeric domain of signal transducing histidine kinase"/>
    <property type="match status" value="1"/>
</dbReference>
<dbReference type="InterPro" id="IPR003661">
    <property type="entry name" value="HisK_dim/P_dom"/>
</dbReference>
<dbReference type="InterPro" id="IPR036097">
    <property type="entry name" value="HisK_dim/P_sf"/>
</dbReference>
<feature type="domain" description="Response regulatory" evidence="9">
    <location>
        <begin position="718"/>
        <end position="837"/>
    </location>
</feature>
<feature type="transmembrane region" description="Helical" evidence="7">
    <location>
        <begin position="364"/>
        <end position="386"/>
    </location>
</feature>
<dbReference type="CDD" id="cd16922">
    <property type="entry name" value="HATPase_EvgS-ArcB-TorS-like"/>
    <property type="match status" value="1"/>
</dbReference>
<dbReference type="Gene3D" id="6.10.340.10">
    <property type="match status" value="1"/>
</dbReference>
<dbReference type="EMBL" id="JAUSVS010000001">
    <property type="protein sequence ID" value="MDQ0462651.1"/>
    <property type="molecule type" value="Genomic_DNA"/>
</dbReference>
<dbReference type="Gene3D" id="1.10.287.130">
    <property type="match status" value="1"/>
</dbReference>
<dbReference type="InterPro" id="IPR011006">
    <property type="entry name" value="CheY-like_superfamily"/>
</dbReference>
<comment type="catalytic activity">
    <reaction evidence="1">
        <text>ATP + protein L-histidine = ADP + protein N-phospho-L-histidine.</text>
        <dbReference type="EC" id="2.7.13.3"/>
    </reaction>
</comment>
<evidence type="ECO:0000259" key="9">
    <source>
        <dbReference type="PROSITE" id="PS50110"/>
    </source>
</evidence>
<keyword evidence="5 10" id="KW-0418">Kinase</keyword>
<dbReference type="InterPro" id="IPR001789">
    <property type="entry name" value="Sig_transdc_resp-reg_receiver"/>
</dbReference>
<proteinExistence type="predicted"/>
<dbReference type="Gene3D" id="3.40.50.2300">
    <property type="match status" value="1"/>
</dbReference>
<keyword evidence="11" id="KW-1185">Reference proteome</keyword>
<reference evidence="10 11" key="1">
    <citation type="submission" date="2023-07" db="EMBL/GenBank/DDBJ databases">
        <title>Genomic Encyclopedia of Type Strains, Phase IV (KMG-IV): sequencing the most valuable type-strain genomes for metagenomic binning, comparative biology and taxonomic classification.</title>
        <authorList>
            <person name="Goeker M."/>
        </authorList>
    </citation>
    <scope>NUCLEOTIDE SEQUENCE [LARGE SCALE GENOMIC DNA]</scope>
    <source>
        <strain evidence="10 11">DSM 18695</strain>
    </source>
</reference>
<evidence type="ECO:0000256" key="1">
    <source>
        <dbReference type="ARBA" id="ARBA00000085"/>
    </source>
</evidence>
<dbReference type="GO" id="GO:0016301">
    <property type="term" value="F:kinase activity"/>
    <property type="evidence" value="ECO:0007669"/>
    <property type="project" value="UniProtKB-KW"/>
</dbReference>
<evidence type="ECO:0000259" key="8">
    <source>
        <dbReference type="PROSITE" id="PS50109"/>
    </source>
</evidence>
<dbReference type="InterPro" id="IPR003594">
    <property type="entry name" value="HATPase_dom"/>
</dbReference>
<keyword evidence="7" id="KW-0472">Membrane</keyword>
<keyword evidence="7" id="KW-1133">Transmembrane helix</keyword>
<evidence type="ECO:0000256" key="2">
    <source>
        <dbReference type="ARBA" id="ARBA00012438"/>
    </source>
</evidence>
<gene>
    <name evidence="10" type="ORF">QO010_000399</name>
</gene>
<dbReference type="PROSITE" id="PS50109">
    <property type="entry name" value="HIS_KIN"/>
    <property type="match status" value="1"/>
</dbReference>
<dbReference type="Pfam" id="PF00512">
    <property type="entry name" value="HisKA"/>
    <property type="match status" value="1"/>
</dbReference>
<keyword evidence="4" id="KW-0808">Transferase</keyword>
<dbReference type="SMART" id="SM00448">
    <property type="entry name" value="REC"/>
    <property type="match status" value="1"/>
</dbReference>
<dbReference type="CDD" id="cd17546">
    <property type="entry name" value="REC_hyHK_CKI1_RcsC-like"/>
    <property type="match status" value="1"/>
</dbReference>
<dbReference type="InterPro" id="IPR036890">
    <property type="entry name" value="HATPase_C_sf"/>
</dbReference>
<name>A0ABU0IKW2_9CAUL</name>
<evidence type="ECO:0000256" key="5">
    <source>
        <dbReference type="ARBA" id="ARBA00022777"/>
    </source>
</evidence>
<dbReference type="InterPro" id="IPR004358">
    <property type="entry name" value="Sig_transdc_His_kin-like_C"/>
</dbReference>
<dbReference type="SUPFAM" id="SSF52172">
    <property type="entry name" value="CheY-like"/>
    <property type="match status" value="1"/>
</dbReference>
<dbReference type="Pfam" id="PF00072">
    <property type="entry name" value="Response_reg"/>
    <property type="match status" value="1"/>
</dbReference>
<evidence type="ECO:0000256" key="4">
    <source>
        <dbReference type="ARBA" id="ARBA00022679"/>
    </source>
</evidence>
<dbReference type="SMART" id="SM00388">
    <property type="entry name" value="HisKA"/>
    <property type="match status" value="1"/>
</dbReference>
<dbReference type="SUPFAM" id="SSF55874">
    <property type="entry name" value="ATPase domain of HSP90 chaperone/DNA topoisomerase II/histidine kinase"/>
    <property type="match status" value="1"/>
</dbReference>